<protein>
    <submittedName>
        <fullName evidence="6">3-hydroxyacyl-CoA dehydrogenase</fullName>
    </submittedName>
</protein>
<dbReference type="Gene3D" id="1.10.1040.10">
    <property type="entry name" value="N-(1-d-carboxylethyl)-l-norvaline Dehydrogenase, domain 2"/>
    <property type="match status" value="2"/>
</dbReference>
<evidence type="ECO:0000259" key="4">
    <source>
        <dbReference type="Pfam" id="PF00725"/>
    </source>
</evidence>
<dbReference type="KEGG" id="toy:FO059_11990"/>
<dbReference type="Proteomes" id="UP000317344">
    <property type="component" value="Chromosome"/>
</dbReference>
<feature type="domain" description="3-hydroxyacyl-CoA dehydrogenase C-terminal" evidence="4">
    <location>
        <begin position="193"/>
        <end position="290"/>
    </location>
</feature>
<evidence type="ECO:0000313" key="6">
    <source>
        <dbReference type="EMBL" id="QDQ97903.1"/>
    </source>
</evidence>
<dbReference type="InterPro" id="IPR036291">
    <property type="entry name" value="NAD(P)-bd_dom_sf"/>
</dbReference>
<dbReference type="Pfam" id="PF02737">
    <property type="entry name" value="3HCDH_N"/>
    <property type="match status" value="1"/>
</dbReference>
<evidence type="ECO:0000256" key="2">
    <source>
        <dbReference type="ARBA" id="ARBA00009463"/>
    </source>
</evidence>
<feature type="domain" description="3-hydroxyacyl-CoA dehydrogenase C-terminal" evidence="4">
    <location>
        <begin position="428"/>
        <end position="509"/>
    </location>
</feature>
<dbReference type="InterPro" id="IPR006108">
    <property type="entry name" value="3HC_DH_C"/>
</dbReference>
<keyword evidence="3" id="KW-0560">Oxidoreductase</keyword>
<dbReference type="InterPro" id="IPR006176">
    <property type="entry name" value="3-OHacyl-CoA_DH_NAD-bd"/>
</dbReference>
<organism evidence="6 7">
    <name type="scientific">Tomitella fengzijianii</name>
    <dbReference type="NCBI Taxonomy" id="2597660"/>
    <lineage>
        <taxon>Bacteria</taxon>
        <taxon>Bacillati</taxon>
        <taxon>Actinomycetota</taxon>
        <taxon>Actinomycetes</taxon>
        <taxon>Mycobacteriales</taxon>
        <taxon>Tomitella</taxon>
    </lineage>
</organism>
<dbReference type="OrthoDB" id="9771883at2"/>
<keyword evidence="7" id="KW-1185">Reference proteome</keyword>
<evidence type="ECO:0000259" key="5">
    <source>
        <dbReference type="Pfam" id="PF02737"/>
    </source>
</evidence>
<dbReference type="Gene3D" id="3.40.50.720">
    <property type="entry name" value="NAD(P)-binding Rossmann-like Domain"/>
    <property type="match status" value="1"/>
</dbReference>
<evidence type="ECO:0000256" key="3">
    <source>
        <dbReference type="ARBA" id="ARBA00023002"/>
    </source>
</evidence>
<dbReference type="EMBL" id="CP041765">
    <property type="protein sequence ID" value="QDQ97903.1"/>
    <property type="molecule type" value="Genomic_DNA"/>
</dbReference>
<dbReference type="AlphaFoldDB" id="A0A516X4H9"/>
<dbReference type="GO" id="GO:0016616">
    <property type="term" value="F:oxidoreductase activity, acting on the CH-OH group of donors, NAD or NADP as acceptor"/>
    <property type="evidence" value="ECO:0007669"/>
    <property type="project" value="InterPro"/>
</dbReference>
<dbReference type="GO" id="GO:0070403">
    <property type="term" value="F:NAD+ binding"/>
    <property type="evidence" value="ECO:0007669"/>
    <property type="project" value="InterPro"/>
</dbReference>
<dbReference type="SUPFAM" id="SSF48179">
    <property type="entry name" value="6-phosphogluconate dehydrogenase C-terminal domain-like"/>
    <property type="match status" value="2"/>
</dbReference>
<dbReference type="InterPro" id="IPR013328">
    <property type="entry name" value="6PGD_dom2"/>
</dbReference>
<reference evidence="6 7" key="1">
    <citation type="submission" date="2019-07" db="EMBL/GenBank/DDBJ databases">
        <title>Tomitella cavernea sp. nov., an actinomycete isolated from soil.</title>
        <authorList>
            <person name="Cheng J."/>
        </authorList>
    </citation>
    <scope>NUCLEOTIDE SEQUENCE [LARGE SCALE GENOMIC DNA]</scope>
    <source>
        <strain evidence="6 7">HY188</strain>
    </source>
</reference>
<comment type="pathway">
    <text evidence="1">Lipid metabolism; butanoate metabolism.</text>
</comment>
<evidence type="ECO:0000313" key="7">
    <source>
        <dbReference type="Proteomes" id="UP000317344"/>
    </source>
</evidence>
<gene>
    <name evidence="6" type="ORF">FO059_11990</name>
</gene>
<name>A0A516X4H9_9ACTN</name>
<accession>A0A516X4H9</accession>
<dbReference type="SUPFAM" id="SSF51735">
    <property type="entry name" value="NAD(P)-binding Rossmann-fold domains"/>
    <property type="match status" value="1"/>
</dbReference>
<comment type="similarity">
    <text evidence="2">Belongs to the 3-hydroxyacyl-CoA dehydrogenase family.</text>
</comment>
<dbReference type="PANTHER" id="PTHR48075">
    <property type="entry name" value="3-HYDROXYACYL-COA DEHYDROGENASE FAMILY PROTEIN"/>
    <property type="match status" value="1"/>
</dbReference>
<reference evidence="6 7" key="2">
    <citation type="submission" date="2019-07" db="EMBL/GenBank/DDBJ databases">
        <authorList>
            <person name="Huang Y."/>
        </authorList>
    </citation>
    <scope>NUCLEOTIDE SEQUENCE [LARGE SCALE GENOMIC DNA]</scope>
    <source>
        <strain evidence="6 7">HY188</strain>
    </source>
</reference>
<dbReference type="FunFam" id="3.40.50.720:FF:000009">
    <property type="entry name" value="Fatty oxidation complex, alpha subunit"/>
    <property type="match status" value="1"/>
</dbReference>
<dbReference type="InterPro" id="IPR008927">
    <property type="entry name" value="6-PGluconate_DH-like_C_sf"/>
</dbReference>
<dbReference type="Pfam" id="PF00725">
    <property type="entry name" value="3HCDH"/>
    <property type="match status" value="2"/>
</dbReference>
<dbReference type="PROSITE" id="PS51257">
    <property type="entry name" value="PROKAR_LIPOPROTEIN"/>
    <property type="match status" value="1"/>
</dbReference>
<sequence>MRGSVRMPPFPRIRVIGAGTMGRGITQLAAGAGCTVELTDQSASAVDDGMAFVARMLQRSAAKGLSTPDEAEAAIGRIRTGVDPTAPSDEIDLVIEAVAERIDVKQRLFATLSGALPGAVLASNTSSLSITAIASVVADPSRVIGLHFFNPVPLMKIVEVVPGTRTSPDVLTAARAFVEHTGHTPVQAKDSPGFLVNLLGRGLPTEALAVLDEDVADVADIDRIVRDMLHLKMGPFELMDLSGLDVSHPVLESIWKGFYGDERLRPAGSTQVRVSAGLLGRKSGEGFYRYADGFPQVPSEHATPADPSATALHIVGGGPLADLLRGRGVRVTDGPSPSAVSVVQPLGRPAYLAAIEHDLDPRRTIGVDPLGIPLLTTQGDDDSSEGRRARLAVVAPFTVDKEAGRRAVRALASIGSAITVTADGPAPVAQRIAASMVNVASMAAEKGLANPGDIDRGARLGLGYPMGPLAMGDSIGPQRILAILDGLLDYTGDPRYRASGWLRARADLGLSLLDPAARPHDLLS</sequence>
<dbReference type="GO" id="GO:0006631">
    <property type="term" value="P:fatty acid metabolic process"/>
    <property type="evidence" value="ECO:0007669"/>
    <property type="project" value="InterPro"/>
</dbReference>
<dbReference type="PANTHER" id="PTHR48075:SF5">
    <property type="entry name" value="3-HYDROXYBUTYRYL-COA DEHYDROGENASE"/>
    <property type="match status" value="1"/>
</dbReference>
<proteinExistence type="inferred from homology"/>
<feature type="domain" description="3-hydroxyacyl-CoA dehydrogenase NAD binding" evidence="5">
    <location>
        <begin position="13"/>
        <end position="190"/>
    </location>
</feature>
<evidence type="ECO:0000256" key="1">
    <source>
        <dbReference type="ARBA" id="ARBA00005086"/>
    </source>
</evidence>